<comment type="similarity">
    <text evidence="1 4">Belongs to the glycosyl hydrolase 26 family.</text>
</comment>
<dbReference type="PANTHER" id="PTHR40079:SF4">
    <property type="entry name" value="GH26 DOMAIN-CONTAINING PROTEIN-RELATED"/>
    <property type="match status" value="1"/>
</dbReference>
<feature type="active site" description="Proton donor" evidence="4">
    <location>
        <position position="185"/>
    </location>
</feature>
<dbReference type="Gene3D" id="3.20.20.80">
    <property type="entry name" value="Glycosidases"/>
    <property type="match status" value="1"/>
</dbReference>
<keyword evidence="2 4" id="KW-0378">Hydrolase</keyword>
<dbReference type="PANTHER" id="PTHR40079">
    <property type="entry name" value="MANNAN ENDO-1,4-BETA-MANNOSIDASE E-RELATED"/>
    <property type="match status" value="1"/>
</dbReference>
<dbReference type="SUPFAM" id="SSF51445">
    <property type="entry name" value="(Trans)glycosidases"/>
    <property type="match status" value="1"/>
</dbReference>
<dbReference type="EMBL" id="BAAAPW010000002">
    <property type="protein sequence ID" value="GAA2031350.1"/>
    <property type="molecule type" value="Genomic_DNA"/>
</dbReference>
<name>A0ABP5FPN7_9MICO</name>
<keyword evidence="6" id="KW-0732">Signal</keyword>
<proteinExistence type="inferred from homology"/>
<evidence type="ECO:0000313" key="9">
    <source>
        <dbReference type="Proteomes" id="UP001501196"/>
    </source>
</evidence>
<accession>A0ABP5FPN7</accession>
<reference evidence="9" key="1">
    <citation type="journal article" date="2019" name="Int. J. Syst. Evol. Microbiol.">
        <title>The Global Catalogue of Microorganisms (GCM) 10K type strain sequencing project: providing services to taxonomists for standard genome sequencing and annotation.</title>
        <authorList>
            <consortium name="The Broad Institute Genomics Platform"/>
            <consortium name="The Broad Institute Genome Sequencing Center for Infectious Disease"/>
            <person name="Wu L."/>
            <person name="Ma J."/>
        </authorList>
    </citation>
    <scope>NUCLEOTIDE SEQUENCE [LARGE SCALE GENOMIC DNA]</scope>
    <source>
        <strain evidence="9">JCM 15672</strain>
    </source>
</reference>
<organism evidence="8 9">
    <name type="scientific">Agromyces tropicus</name>
    <dbReference type="NCBI Taxonomy" id="555371"/>
    <lineage>
        <taxon>Bacteria</taxon>
        <taxon>Bacillati</taxon>
        <taxon>Actinomycetota</taxon>
        <taxon>Actinomycetes</taxon>
        <taxon>Micrococcales</taxon>
        <taxon>Microbacteriaceae</taxon>
        <taxon>Agromyces</taxon>
    </lineage>
</organism>
<feature type="signal peptide" evidence="6">
    <location>
        <begin position="1"/>
        <end position="27"/>
    </location>
</feature>
<dbReference type="Proteomes" id="UP001501196">
    <property type="component" value="Unassembled WGS sequence"/>
</dbReference>
<protein>
    <recommendedName>
        <fullName evidence="7">GH26 domain-containing protein</fullName>
    </recommendedName>
</protein>
<dbReference type="PROSITE" id="PS51764">
    <property type="entry name" value="GH26"/>
    <property type="match status" value="1"/>
</dbReference>
<evidence type="ECO:0000256" key="5">
    <source>
        <dbReference type="SAM" id="MobiDB-lite"/>
    </source>
</evidence>
<evidence type="ECO:0000313" key="8">
    <source>
        <dbReference type="EMBL" id="GAA2031350.1"/>
    </source>
</evidence>
<keyword evidence="9" id="KW-1185">Reference proteome</keyword>
<feature type="chain" id="PRO_5046925474" description="GH26 domain-containing protein" evidence="6">
    <location>
        <begin position="28"/>
        <end position="592"/>
    </location>
</feature>
<feature type="compositionally biased region" description="Basic and acidic residues" evidence="5">
    <location>
        <begin position="281"/>
        <end position="293"/>
    </location>
</feature>
<evidence type="ECO:0000256" key="1">
    <source>
        <dbReference type="ARBA" id="ARBA00007754"/>
    </source>
</evidence>
<comment type="caution">
    <text evidence="8">The sequence shown here is derived from an EMBL/GenBank/DDBJ whole genome shotgun (WGS) entry which is preliminary data.</text>
</comment>
<sequence length="592" mass="63209">MTLRTIAATAALGALALGLTAAAPAAAAPPGPPPGQDPLAGAVGLPEFGKVDFILGQDGGTLADFDDAVLHADADHPIPSGVSLFTSINGVTPLNGLWSPVDYRVGRTDFEEVLSEYGGALTIGLELIDYSQDLGTDGRNLGLRAIAGDPSVDAATVERYRSWVDELIRYADATGRDVYLKIGYEFDGHWNNYEPEAYRAAFRFIADRIDALHATRVATVWQSAAWGAAIPEKAVVGADAYRAADAVLAGDADAHWDLWYPGDDVVDWMGISRFASESADDPGRPWSCDRGEPGDPDTEVVAPRALQDSLLDYARAHAKPVMVAESAPQGYDLGEHTVSCIFAVGAPAPWEQRTDVTTDEIWDEWFAPLFDFVRENRDVVRSITYINTDWDSQGVWSCTGPGACSAGYWGDTRLQADPEILARVKAELSDGTVWTTGPDRVREFAAPDFSAGKGVYEAEYAEASTWLDCCGLGGLPQTAATASNGREVMVMNFGDGGAGTYGVTFQGVRPGARIDVRLNSLKDGFEDSDATFSVLVDGVRVGDPRLVPKLPFGEYATVSFSADVPAGADVTVQLDPNTGGNLIWLDRIVVGR</sequence>
<feature type="domain" description="GH26" evidence="7">
    <location>
        <begin position="33"/>
        <end position="382"/>
    </location>
</feature>
<feature type="active site" description="Nucleophile" evidence="4">
    <location>
        <position position="325"/>
    </location>
</feature>
<evidence type="ECO:0000256" key="4">
    <source>
        <dbReference type="PROSITE-ProRule" id="PRU01100"/>
    </source>
</evidence>
<dbReference type="InterPro" id="IPR017853">
    <property type="entry name" value="GH"/>
</dbReference>
<evidence type="ECO:0000259" key="7">
    <source>
        <dbReference type="PROSITE" id="PS51764"/>
    </source>
</evidence>
<gene>
    <name evidence="8" type="ORF">GCM10009819_14060</name>
</gene>
<evidence type="ECO:0000256" key="2">
    <source>
        <dbReference type="ARBA" id="ARBA00022801"/>
    </source>
</evidence>
<dbReference type="InterPro" id="IPR000805">
    <property type="entry name" value="Glyco_hydro_26"/>
</dbReference>
<evidence type="ECO:0000256" key="3">
    <source>
        <dbReference type="ARBA" id="ARBA00023295"/>
    </source>
</evidence>
<keyword evidence="3 4" id="KW-0326">Glycosidase</keyword>
<dbReference type="RefSeq" id="WP_344370919.1">
    <property type="nucleotide sequence ID" value="NZ_BAAAPW010000002.1"/>
</dbReference>
<feature type="region of interest" description="Disordered" evidence="5">
    <location>
        <begin position="276"/>
        <end position="296"/>
    </location>
</feature>
<evidence type="ECO:0000256" key="6">
    <source>
        <dbReference type="SAM" id="SignalP"/>
    </source>
</evidence>
<dbReference type="InterPro" id="IPR022790">
    <property type="entry name" value="GH26_dom"/>
</dbReference>